<evidence type="ECO:0000313" key="3">
    <source>
        <dbReference type="EMBL" id="KAK0716372.1"/>
    </source>
</evidence>
<gene>
    <name evidence="3" type="ORF">B0H67DRAFT_646004</name>
</gene>
<dbReference type="AlphaFoldDB" id="A0AA40AIE2"/>
<protein>
    <recommendedName>
        <fullName evidence="2">PD-(D/E)XK nuclease-like domain-containing protein</fullName>
    </recommendedName>
</protein>
<dbReference type="InterPro" id="IPR046797">
    <property type="entry name" value="PDDEXK_12"/>
</dbReference>
<accession>A0AA40AIE2</accession>
<name>A0AA40AIE2_9PEZI</name>
<evidence type="ECO:0000256" key="1">
    <source>
        <dbReference type="SAM" id="MobiDB-lite"/>
    </source>
</evidence>
<feature type="domain" description="PD-(D/E)XK nuclease-like" evidence="2">
    <location>
        <begin position="63"/>
        <end position="202"/>
    </location>
</feature>
<keyword evidence="4" id="KW-1185">Reference proteome</keyword>
<dbReference type="Pfam" id="PF20516">
    <property type="entry name" value="PDDEXK_12"/>
    <property type="match status" value="1"/>
</dbReference>
<organism evidence="3 4">
    <name type="scientific">Lasiosphaeris hirsuta</name>
    <dbReference type="NCBI Taxonomy" id="260670"/>
    <lineage>
        <taxon>Eukaryota</taxon>
        <taxon>Fungi</taxon>
        <taxon>Dikarya</taxon>
        <taxon>Ascomycota</taxon>
        <taxon>Pezizomycotina</taxon>
        <taxon>Sordariomycetes</taxon>
        <taxon>Sordariomycetidae</taxon>
        <taxon>Sordariales</taxon>
        <taxon>Lasiosphaeriaceae</taxon>
        <taxon>Lasiosphaeris</taxon>
    </lineage>
</organism>
<sequence length="202" mass="22431">MRGNARSNTTRKPSGNCAVHYPLLALALALEPYSTALRALNCTSATINSEYQAPQPRSTSPSTHHHPSVAQINAAAPSQEEAELQMCVWMAAHFARLHALVVRQHERRPGPSTPAKDVFAAETQWRRAVEELSFLRGLPVLQHQWFFIAAMSAPPPEGSTNYWGRGIILWRMIGIGSTSKPEGVCHIIYAVRHLALWVRSTY</sequence>
<comment type="caution">
    <text evidence="3">The sequence shown here is derived from an EMBL/GenBank/DDBJ whole genome shotgun (WGS) entry which is preliminary data.</text>
</comment>
<evidence type="ECO:0000259" key="2">
    <source>
        <dbReference type="Pfam" id="PF20516"/>
    </source>
</evidence>
<proteinExistence type="predicted"/>
<reference evidence="3" key="1">
    <citation type="submission" date="2023-06" db="EMBL/GenBank/DDBJ databases">
        <title>Genome-scale phylogeny and comparative genomics of the fungal order Sordariales.</title>
        <authorList>
            <consortium name="Lawrence Berkeley National Laboratory"/>
            <person name="Hensen N."/>
            <person name="Bonometti L."/>
            <person name="Westerberg I."/>
            <person name="Brannstrom I.O."/>
            <person name="Guillou S."/>
            <person name="Cros-Aarteil S."/>
            <person name="Calhoun S."/>
            <person name="Haridas S."/>
            <person name="Kuo A."/>
            <person name="Mondo S."/>
            <person name="Pangilinan J."/>
            <person name="Riley R."/>
            <person name="Labutti K."/>
            <person name="Andreopoulos B."/>
            <person name="Lipzen A."/>
            <person name="Chen C."/>
            <person name="Yanf M."/>
            <person name="Daum C."/>
            <person name="Ng V."/>
            <person name="Clum A."/>
            <person name="Steindorff A."/>
            <person name="Ohm R."/>
            <person name="Martin F."/>
            <person name="Silar P."/>
            <person name="Natvig D."/>
            <person name="Lalanne C."/>
            <person name="Gautier V."/>
            <person name="Ament-Velasquez S.L."/>
            <person name="Kruys A."/>
            <person name="Hutchinson M.I."/>
            <person name="Powell A.J."/>
            <person name="Barry K."/>
            <person name="Miller A.N."/>
            <person name="Grigoriev I.V."/>
            <person name="Debuchy R."/>
            <person name="Gladieux P."/>
            <person name="Thoren M.H."/>
            <person name="Johannesson H."/>
        </authorList>
    </citation>
    <scope>NUCLEOTIDE SEQUENCE</scope>
    <source>
        <strain evidence="3">SMH4607-1</strain>
    </source>
</reference>
<dbReference type="EMBL" id="JAUKUA010000004">
    <property type="protein sequence ID" value="KAK0716372.1"/>
    <property type="molecule type" value="Genomic_DNA"/>
</dbReference>
<feature type="region of interest" description="Disordered" evidence="1">
    <location>
        <begin position="51"/>
        <end position="75"/>
    </location>
</feature>
<dbReference type="Proteomes" id="UP001172102">
    <property type="component" value="Unassembled WGS sequence"/>
</dbReference>
<evidence type="ECO:0000313" key="4">
    <source>
        <dbReference type="Proteomes" id="UP001172102"/>
    </source>
</evidence>